<reference evidence="3" key="2">
    <citation type="submission" date="2023-07" db="EMBL/GenBank/DDBJ databases">
        <title>Myceligenerans salitolerans sp. nov., a halotolerant actinomycete isolated from a salt lake in Xinjiang, China.</title>
        <authorList>
            <person name="Guan T."/>
        </authorList>
    </citation>
    <scope>NUCLEOTIDE SEQUENCE [LARGE SCALE GENOMIC DNA]</scope>
    <source>
        <strain evidence="3">XHU 5031</strain>
    </source>
</reference>
<accession>A0ABS3IBE2</accession>
<dbReference type="InterPro" id="IPR013783">
    <property type="entry name" value="Ig-like_fold"/>
</dbReference>
<evidence type="ECO:0000313" key="2">
    <source>
        <dbReference type="EMBL" id="MBO0610362.1"/>
    </source>
</evidence>
<gene>
    <name evidence="2" type="ORF">J0911_15115</name>
</gene>
<evidence type="ECO:0008006" key="4">
    <source>
        <dbReference type="Google" id="ProtNLM"/>
    </source>
</evidence>
<dbReference type="Proteomes" id="UP000664617">
    <property type="component" value="Unassembled WGS sequence"/>
</dbReference>
<dbReference type="RefSeq" id="WP_207276305.1">
    <property type="nucleotide sequence ID" value="NZ_JAFMPK010000047.1"/>
</dbReference>
<reference evidence="2 3" key="1">
    <citation type="submission" date="2021-03" db="EMBL/GenBank/DDBJ databases">
        <authorList>
            <person name="Xin L."/>
        </authorList>
    </citation>
    <scope>NUCLEOTIDE SEQUENCE [LARGE SCALE GENOMIC DNA]</scope>
    <source>
        <strain evidence="2 3">XHU 5031</strain>
    </source>
</reference>
<dbReference type="SUPFAM" id="SSF81296">
    <property type="entry name" value="E set domains"/>
    <property type="match status" value="2"/>
</dbReference>
<dbReference type="SUPFAM" id="SSF48230">
    <property type="entry name" value="Chondroitin AC/alginate lyase"/>
    <property type="match status" value="1"/>
</dbReference>
<dbReference type="InterPro" id="IPR014756">
    <property type="entry name" value="Ig_E-set"/>
</dbReference>
<dbReference type="Gene3D" id="1.50.10.100">
    <property type="entry name" value="Chondroitin AC/alginate lyase"/>
    <property type="match status" value="1"/>
</dbReference>
<proteinExistence type="predicted"/>
<dbReference type="InterPro" id="IPR008929">
    <property type="entry name" value="Chondroitin_lyas"/>
</dbReference>
<feature type="region of interest" description="Disordered" evidence="1">
    <location>
        <begin position="875"/>
        <end position="899"/>
    </location>
</feature>
<evidence type="ECO:0000313" key="3">
    <source>
        <dbReference type="Proteomes" id="UP000664617"/>
    </source>
</evidence>
<keyword evidence="3" id="KW-1185">Reference proteome</keyword>
<protein>
    <recommendedName>
        <fullName evidence="4">Fibronectin type-III domain-containing protein</fullName>
    </recommendedName>
</protein>
<name>A0ABS3IBE2_9MICO</name>
<dbReference type="EMBL" id="JAFMPK010000047">
    <property type="protein sequence ID" value="MBO0610362.1"/>
    <property type="molecule type" value="Genomic_DNA"/>
</dbReference>
<comment type="caution">
    <text evidence="2">The sequence shown here is derived from an EMBL/GenBank/DDBJ whole genome shotgun (WGS) entry which is preliminary data.</text>
</comment>
<sequence length="1077" mass="116263">MSITSTSGDTARYALTQSLAVGDATPRRLTVRGLVKGAGLSEGFTMIRVQAYDASGRVTVPVARGPYLRGSFDWREYSTDLVLPEGTTRVSVEPMLDRSSGTVWFTDISIEEDTKAGSLTASPTPNGTVELSWSIDVEQAARYAVHRAEGEQPPKGDSSSLVRSAVATTTADDTVGPAATYTYQVQALDDTGTIIATTPTATVATPTTFADRTETTVLTGIEDGDGMIHASWAVAHDRPHTELTIQVGNRAPRHVEGYDGGFDLAGEPGDEITLRSGDVVLATAQVGGTTHPRALLDTGTVARVNEQLREGDETTTAAWEAMIARIAGPDSGYPGNGSGGLYRAREAAFVYGITGDQDYADQAYEALVSAEEFVAPRPVNMGLELARANLLLAPTYDWAFNGWTDAQRSHVRDIITRSIDLLSTYHHEALDDTEKTSNWVGVVRSTELALLLAARGDADFGNHDDRITFLLDETNRHLEQAYTDTGLTQEGWDYLHYTELYMFPSIYAAQDSGVRTLDAQFSRPAFWNLALHVVSSRSHGDTLQFGVSGPNGQVDGSFPLMFPITPDAAVPGLKHLYDRVQGIRSDNKNLDGIHGLWTVLFYPEDVSSDAADLAAADAHTALLDEEQGFYAFRSEYRDRDDTLVGTASRNAQHRGWSSAETFSLTWMSHDTTWATLGGKRRDDPLAWSKPLVDGKLEPYRNQYETVTGDGRTLEARAFPDQGGGYVRMDGSGNFLVDTAVREEVVDLAPGGDADAIVAIRDTFADDVSHTWDWQIRPEAGVAITIVDDAAENEPYFTLTSPNGAVLSGFVVDRAGMSAEILDGTLRLTRRGTEAEFRVVLATSDSATLNAEIVDGRLVIDGRVVNFDALDDSTAAGLPRRADDGATAPPAAGVLSSDNGHDTGLRDGDYTITMNTWWGENASRFRLFENGTLIDSVDLDPNTPHAQAVTIPVTGRTNGTYTYTGELTNSRGTTSIGPLTVSVTQAKPAKPVLSHDNYDRDGSFTLTGNLWWGTNGTGYRFYQDGVLIAEGAIEAATPEAQSVVHEVEGLAPGVYAFRVEWENYAGTTSSDVVEVTVR</sequence>
<dbReference type="Gene3D" id="2.60.120.260">
    <property type="entry name" value="Galactose-binding domain-like"/>
    <property type="match status" value="1"/>
</dbReference>
<evidence type="ECO:0000256" key="1">
    <source>
        <dbReference type="SAM" id="MobiDB-lite"/>
    </source>
</evidence>
<organism evidence="2 3">
    <name type="scientific">Myceligenerans salitolerans</name>
    <dbReference type="NCBI Taxonomy" id="1230528"/>
    <lineage>
        <taxon>Bacteria</taxon>
        <taxon>Bacillati</taxon>
        <taxon>Actinomycetota</taxon>
        <taxon>Actinomycetes</taxon>
        <taxon>Micrococcales</taxon>
        <taxon>Promicromonosporaceae</taxon>
        <taxon>Myceligenerans</taxon>
    </lineage>
</organism>
<dbReference type="Gene3D" id="2.60.40.10">
    <property type="entry name" value="Immunoglobulins"/>
    <property type="match status" value="3"/>
</dbReference>